<dbReference type="OrthoDB" id="784829at2"/>
<evidence type="ECO:0000259" key="2">
    <source>
        <dbReference type="Pfam" id="PF06048"/>
    </source>
</evidence>
<evidence type="ECO:0000313" key="3">
    <source>
        <dbReference type="EMBL" id="OWR02946.1"/>
    </source>
</evidence>
<dbReference type="InterPro" id="IPR009270">
    <property type="entry name" value="DUF927"/>
</dbReference>
<protein>
    <recommendedName>
        <fullName evidence="2">DUF927 domain-containing protein</fullName>
    </recommendedName>
</protein>
<keyword evidence="1" id="KW-0812">Transmembrane</keyword>
<accession>A0A254N4C3</accession>
<keyword evidence="4" id="KW-1185">Reference proteome</keyword>
<organism evidence="3 4">
    <name type="scientific">Roseateles puraquae</name>
    <dbReference type="NCBI Taxonomy" id="431059"/>
    <lineage>
        <taxon>Bacteria</taxon>
        <taxon>Pseudomonadati</taxon>
        <taxon>Pseudomonadota</taxon>
        <taxon>Betaproteobacteria</taxon>
        <taxon>Burkholderiales</taxon>
        <taxon>Sphaerotilaceae</taxon>
        <taxon>Roseateles</taxon>
    </lineage>
</organism>
<keyword evidence="1" id="KW-0472">Membrane</keyword>
<feature type="transmembrane region" description="Helical" evidence="1">
    <location>
        <begin position="180"/>
        <end position="208"/>
    </location>
</feature>
<keyword evidence="1" id="KW-1133">Transmembrane helix</keyword>
<proteinExistence type="predicted"/>
<dbReference type="Pfam" id="PF06048">
    <property type="entry name" value="DUF927"/>
    <property type="match status" value="1"/>
</dbReference>
<evidence type="ECO:0000256" key="1">
    <source>
        <dbReference type="SAM" id="Phobius"/>
    </source>
</evidence>
<feature type="domain" description="DUF927" evidence="2">
    <location>
        <begin position="150"/>
        <end position="276"/>
    </location>
</feature>
<gene>
    <name evidence="3" type="ORF">CDO81_15275</name>
</gene>
<comment type="caution">
    <text evidence="3">The sequence shown here is derived from an EMBL/GenBank/DDBJ whole genome shotgun (WGS) entry which is preliminary data.</text>
</comment>
<dbReference type="EMBL" id="NISI01000006">
    <property type="protein sequence ID" value="OWR02946.1"/>
    <property type="molecule type" value="Genomic_DNA"/>
</dbReference>
<name>A0A254N4C3_9BURK</name>
<dbReference type="RefSeq" id="WP_088484100.1">
    <property type="nucleotide sequence ID" value="NZ_NISI01000006.1"/>
</dbReference>
<reference evidence="3 4" key="1">
    <citation type="journal article" date="2007" name="Int. J. Syst. Evol. Microbiol.">
        <title>Description of Pelomonas aquatica sp. nov. and Pelomonas puraquae sp. nov., isolated from industrial and haemodialysis water.</title>
        <authorList>
            <person name="Gomila M."/>
            <person name="Bowien B."/>
            <person name="Falsen E."/>
            <person name="Moore E.R."/>
            <person name="Lalucat J."/>
        </authorList>
    </citation>
    <scope>NUCLEOTIDE SEQUENCE [LARGE SCALE GENOMIC DNA]</scope>
    <source>
        <strain evidence="3 4">CCUG 52769</strain>
    </source>
</reference>
<sequence>MPKPQHRKVHAAKGYAPQPELVSEPGASLPLKLIGLLERPGQPPAVALTLPDADPCKAISVPLSLCVSSRHAALDEFFMRPGFMSARKGISAKTLAAELRSFAETTTIHALDTEGIQSFEHNGVTCKVWIKSGNVYWLTKKPDGAEVVLVGKIARSARKAVSAKKFRKAFGEVLQKCPRLLIVLLFALAAMLLGEFDIASVALALVGMSTSGKTLTQRATSMLVYGEDRVEHFDGTPQGIIDAIRAAGASALFFEDVHGANAGEALVAALMAVGNGANGRKRSGYSRPLTADTPIRGTLIMSAEAGLADTIRAAGQVMLTGQFARGIELHLGQYGMFDVLCGHDSSAELAEYVKDQSKEYAGFVGDAFVETVATNWESVNKMWLSRRDEVRDGILQAADIGKPTGVTNRQLETLTFIGFVGAIAARYDVLPVKRGHVYEALGLLLREQERRLQGSRTPAGQKVVEAVRHFILTYPARFLPIERAGDPTQVNGLAGYLKLINGRPTYLFFAEAFDAEFVSKFGREASTHLRDAGHLVCQGKRGNRYQAQVRLSGPEDRRTPMNFVAVSQSILAADA</sequence>
<dbReference type="AlphaFoldDB" id="A0A254N4C3"/>
<dbReference type="Proteomes" id="UP000197446">
    <property type="component" value="Unassembled WGS sequence"/>
</dbReference>
<evidence type="ECO:0000313" key="4">
    <source>
        <dbReference type="Proteomes" id="UP000197446"/>
    </source>
</evidence>